<dbReference type="InterPro" id="IPR011095">
    <property type="entry name" value="Dala_Dala_lig_C"/>
</dbReference>
<keyword evidence="10" id="KW-0573">Peptidoglycan synthesis</keyword>
<dbReference type="PROSITE" id="PS50975">
    <property type="entry name" value="ATP_GRASP"/>
    <property type="match status" value="1"/>
</dbReference>
<evidence type="ECO:0000256" key="8">
    <source>
        <dbReference type="ARBA" id="ARBA00022842"/>
    </source>
</evidence>
<name>A0A645BTB6_9ZZZZ</name>
<evidence type="ECO:0000256" key="10">
    <source>
        <dbReference type="ARBA" id="ARBA00022984"/>
    </source>
</evidence>
<comment type="caution">
    <text evidence="14">The sequence shown here is derived from an EMBL/GenBank/DDBJ whole genome shotgun (WGS) entry which is preliminary data.</text>
</comment>
<dbReference type="InterPro" id="IPR013815">
    <property type="entry name" value="ATP_grasp_subdomain_1"/>
</dbReference>
<reference evidence="14" key="1">
    <citation type="submission" date="2019-08" db="EMBL/GenBank/DDBJ databases">
        <authorList>
            <person name="Kucharzyk K."/>
            <person name="Murdoch R.W."/>
            <person name="Higgins S."/>
            <person name="Loffler F."/>
        </authorList>
    </citation>
    <scope>NUCLEOTIDE SEQUENCE</scope>
</reference>
<dbReference type="PIRSF" id="PIRSF039102">
    <property type="entry name" value="Ddl/VanB"/>
    <property type="match status" value="1"/>
</dbReference>
<protein>
    <submittedName>
        <fullName evidence="14">D-alanine--D-alanine ligase B</fullName>
        <ecNumber evidence="14">6.3.2.4</ecNumber>
    </submittedName>
</protein>
<dbReference type="InterPro" id="IPR011761">
    <property type="entry name" value="ATP-grasp"/>
</dbReference>
<dbReference type="Pfam" id="PF07478">
    <property type="entry name" value="Dala_Dala_lig_C"/>
    <property type="match status" value="1"/>
</dbReference>
<dbReference type="PROSITE" id="PS00844">
    <property type="entry name" value="DALA_DALA_LIGASE_2"/>
    <property type="match status" value="1"/>
</dbReference>
<keyword evidence="5" id="KW-0479">Metal-binding</keyword>
<dbReference type="NCBIfam" id="TIGR01205">
    <property type="entry name" value="D_ala_D_alaTIGR"/>
    <property type="match status" value="1"/>
</dbReference>
<keyword evidence="7" id="KW-0067">ATP-binding</keyword>
<sequence length="310" mass="33239">MKSKKIAVVMGGPSDEREVSLNTGRAILSALQAKGYNVLGIDLEPKQFITRVVEEKVDVVFNAIHGKFGEDGILQGALELLGIPYTGSGVLASAIAMDKGVSKRIFVAAGIPTPRSRLYMKDELTPALPSAIEKEFGVPVVVKSAAQGSSIGVYIVENPSDLKEAVIQALKYSDSILVEEFIKGREVTVAVYGSNDPTALPIIEIAPHSGRYDYHSKYTKGATEYIVPARLDNNITAALQKVAVDTFKALGCRGIARVDIMLDQQNRPHVLEVNTIPGMTATSLVPKAAAAAGISFEDLCEKLLLMIDDK</sequence>
<dbReference type="FunFam" id="3.30.470.20:FF:000008">
    <property type="entry name" value="D-alanine--D-alanine ligase"/>
    <property type="match status" value="1"/>
</dbReference>
<keyword evidence="3" id="KW-0963">Cytoplasm</keyword>
<dbReference type="SMART" id="SM01209">
    <property type="entry name" value="GARS_A"/>
    <property type="match status" value="1"/>
</dbReference>
<dbReference type="InterPro" id="IPR016185">
    <property type="entry name" value="PreATP-grasp_dom_sf"/>
</dbReference>
<evidence type="ECO:0000256" key="9">
    <source>
        <dbReference type="ARBA" id="ARBA00022960"/>
    </source>
</evidence>
<keyword evidence="6" id="KW-0547">Nucleotide-binding</keyword>
<evidence type="ECO:0000256" key="6">
    <source>
        <dbReference type="ARBA" id="ARBA00022741"/>
    </source>
</evidence>
<keyword evidence="12" id="KW-0961">Cell wall biogenesis/degradation</keyword>
<keyword evidence="8" id="KW-0460">Magnesium</keyword>
<evidence type="ECO:0000256" key="12">
    <source>
        <dbReference type="ARBA" id="ARBA00023316"/>
    </source>
</evidence>
<accession>A0A645BTB6</accession>
<keyword evidence="9" id="KW-0133">Cell shape</keyword>
<dbReference type="SUPFAM" id="SSF56059">
    <property type="entry name" value="Glutathione synthetase ATP-binding domain-like"/>
    <property type="match status" value="1"/>
</dbReference>
<organism evidence="14">
    <name type="scientific">bioreactor metagenome</name>
    <dbReference type="NCBI Taxonomy" id="1076179"/>
    <lineage>
        <taxon>unclassified sequences</taxon>
        <taxon>metagenomes</taxon>
        <taxon>ecological metagenomes</taxon>
    </lineage>
</organism>
<dbReference type="GO" id="GO:0046872">
    <property type="term" value="F:metal ion binding"/>
    <property type="evidence" value="ECO:0007669"/>
    <property type="project" value="UniProtKB-KW"/>
</dbReference>
<gene>
    <name evidence="14" type="primary">ddlB_7</name>
    <name evidence="14" type="ORF">SDC9_115603</name>
</gene>
<dbReference type="GO" id="GO:0008360">
    <property type="term" value="P:regulation of cell shape"/>
    <property type="evidence" value="ECO:0007669"/>
    <property type="project" value="UniProtKB-KW"/>
</dbReference>
<keyword evidence="11" id="KW-0464">Manganese</keyword>
<evidence type="ECO:0000256" key="4">
    <source>
        <dbReference type="ARBA" id="ARBA00022598"/>
    </source>
</evidence>
<dbReference type="AlphaFoldDB" id="A0A645BTB6"/>
<dbReference type="NCBIfam" id="NF002378">
    <property type="entry name" value="PRK01372.1"/>
    <property type="match status" value="1"/>
</dbReference>
<proteinExistence type="inferred from homology"/>
<dbReference type="Gene3D" id="3.30.1490.20">
    <property type="entry name" value="ATP-grasp fold, A domain"/>
    <property type="match status" value="1"/>
</dbReference>
<evidence type="ECO:0000259" key="13">
    <source>
        <dbReference type="PROSITE" id="PS50975"/>
    </source>
</evidence>
<evidence type="ECO:0000313" key="14">
    <source>
        <dbReference type="EMBL" id="MPM68669.1"/>
    </source>
</evidence>
<evidence type="ECO:0000256" key="1">
    <source>
        <dbReference type="ARBA" id="ARBA00004496"/>
    </source>
</evidence>
<dbReference type="EMBL" id="VSSQ01022387">
    <property type="protein sequence ID" value="MPM68669.1"/>
    <property type="molecule type" value="Genomic_DNA"/>
</dbReference>
<dbReference type="GO" id="GO:0071555">
    <property type="term" value="P:cell wall organization"/>
    <property type="evidence" value="ECO:0007669"/>
    <property type="project" value="UniProtKB-KW"/>
</dbReference>
<dbReference type="Gene3D" id="3.30.470.20">
    <property type="entry name" value="ATP-grasp fold, B domain"/>
    <property type="match status" value="1"/>
</dbReference>
<dbReference type="NCBIfam" id="NF002528">
    <property type="entry name" value="PRK01966.1-4"/>
    <property type="match status" value="1"/>
</dbReference>
<dbReference type="GO" id="GO:0005737">
    <property type="term" value="C:cytoplasm"/>
    <property type="evidence" value="ECO:0007669"/>
    <property type="project" value="UniProtKB-SubCell"/>
</dbReference>
<keyword evidence="4 14" id="KW-0436">Ligase</keyword>
<dbReference type="Pfam" id="PF01820">
    <property type="entry name" value="Dala_Dala_lig_N"/>
    <property type="match status" value="1"/>
</dbReference>
<dbReference type="SUPFAM" id="SSF52440">
    <property type="entry name" value="PreATP-grasp domain"/>
    <property type="match status" value="1"/>
</dbReference>
<evidence type="ECO:0000256" key="5">
    <source>
        <dbReference type="ARBA" id="ARBA00022723"/>
    </source>
</evidence>
<dbReference type="PANTHER" id="PTHR23132">
    <property type="entry name" value="D-ALANINE--D-ALANINE LIGASE"/>
    <property type="match status" value="1"/>
</dbReference>
<evidence type="ECO:0000256" key="3">
    <source>
        <dbReference type="ARBA" id="ARBA00022490"/>
    </source>
</evidence>
<dbReference type="GO" id="GO:0009252">
    <property type="term" value="P:peptidoglycan biosynthetic process"/>
    <property type="evidence" value="ECO:0007669"/>
    <property type="project" value="UniProtKB-KW"/>
</dbReference>
<dbReference type="InterPro" id="IPR000291">
    <property type="entry name" value="D-Ala_lig_Van_CS"/>
</dbReference>
<comment type="subcellular location">
    <subcellularLocation>
        <location evidence="1">Cytoplasm</location>
    </subcellularLocation>
</comment>
<dbReference type="GO" id="GO:0008716">
    <property type="term" value="F:D-alanine-D-alanine ligase activity"/>
    <property type="evidence" value="ECO:0007669"/>
    <property type="project" value="UniProtKB-EC"/>
</dbReference>
<dbReference type="PANTHER" id="PTHR23132:SF23">
    <property type="entry name" value="D-ALANINE--D-ALANINE LIGASE B"/>
    <property type="match status" value="1"/>
</dbReference>
<dbReference type="PROSITE" id="PS00843">
    <property type="entry name" value="DALA_DALA_LIGASE_1"/>
    <property type="match status" value="1"/>
</dbReference>
<dbReference type="InterPro" id="IPR005905">
    <property type="entry name" value="D_ala_D_ala"/>
</dbReference>
<dbReference type="HAMAP" id="MF_00047">
    <property type="entry name" value="Dala_Dala_lig"/>
    <property type="match status" value="1"/>
</dbReference>
<feature type="domain" description="ATP-grasp" evidence="13">
    <location>
        <begin position="103"/>
        <end position="305"/>
    </location>
</feature>
<dbReference type="InterPro" id="IPR011127">
    <property type="entry name" value="Dala_Dala_lig_N"/>
</dbReference>
<comment type="similarity">
    <text evidence="2">Belongs to the D-alanine--D-alanine ligase family.</text>
</comment>
<evidence type="ECO:0000256" key="11">
    <source>
        <dbReference type="ARBA" id="ARBA00023211"/>
    </source>
</evidence>
<dbReference type="EC" id="6.3.2.4" evidence="14"/>
<dbReference type="Gene3D" id="3.40.50.20">
    <property type="match status" value="1"/>
</dbReference>
<evidence type="ECO:0000256" key="7">
    <source>
        <dbReference type="ARBA" id="ARBA00022840"/>
    </source>
</evidence>
<dbReference type="GO" id="GO:0005524">
    <property type="term" value="F:ATP binding"/>
    <property type="evidence" value="ECO:0007669"/>
    <property type="project" value="UniProtKB-KW"/>
</dbReference>
<evidence type="ECO:0000256" key="2">
    <source>
        <dbReference type="ARBA" id="ARBA00010871"/>
    </source>
</evidence>